<comment type="caution">
    <text evidence="1">The sequence shown here is derived from an EMBL/GenBank/DDBJ whole genome shotgun (WGS) entry which is preliminary data.</text>
</comment>
<evidence type="ECO:0000313" key="2">
    <source>
        <dbReference type="Proteomes" id="UP000288805"/>
    </source>
</evidence>
<protein>
    <submittedName>
        <fullName evidence="1">Uncharacterized protein</fullName>
    </submittedName>
</protein>
<dbReference type="EMBL" id="QGNW01000132">
    <property type="protein sequence ID" value="RVW93032.1"/>
    <property type="molecule type" value="Genomic_DNA"/>
</dbReference>
<gene>
    <name evidence="1" type="ORF">CK203_032700</name>
</gene>
<proteinExistence type="predicted"/>
<organism evidence="1 2">
    <name type="scientific">Vitis vinifera</name>
    <name type="common">Grape</name>
    <dbReference type="NCBI Taxonomy" id="29760"/>
    <lineage>
        <taxon>Eukaryota</taxon>
        <taxon>Viridiplantae</taxon>
        <taxon>Streptophyta</taxon>
        <taxon>Embryophyta</taxon>
        <taxon>Tracheophyta</taxon>
        <taxon>Spermatophyta</taxon>
        <taxon>Magnoliopsida</taxon>
        <taxon>eudicotyledons</taxon>
        <taxon>Gunneridae</taxon>
        <taxon>Pentapetalae</taxon>
        <taxon>rosids</taxon>
        <taxon>Vitales</taxon>
        <taxon>Vitaceae</taxon>
        <taxon>Viteae</taxon>
        <taxon>Vitis</taxon>
    </lineage>
</organism>
<sequence length="142" mass="15654">MADITVHLMPEVSNSSQLKPSFLLLNAFSQINALIHMLTAAQLPLHGLSCETFMKVWDGEHCLTMKLFNLRNALGPNCNFTLLLVGQGGEWEIKNSLSCGSGQIKTHMTVISTLQKTLNFQLAWIPWGPAFVFADLGIALIK</sequence>
<accession>A0A438I8K2</accession>
<dbReference type="AlphaFoldDB" id="A0A438I8K2"/>
<reference evidence="1 2" key="1">
    <citation type="journal article" date="2018" name="PLoS Genet.">
        <title>Population sequencing reveals clonal diversity and ancestral inbreeding in the grapevine cultivar Chardonnay.</title>
        <authorList>
            <person name="Roach M.J."/>
            <person name="Johnson D.L."/>
            <person name="Bohlmann J."/>
            <person name="van Vuuren H.J."/>
            <person name="Jones S.J."/>
            <person name="Pretorius I.S."/>
            <person name="Schmidt S.A."/>
            <person name="Borneman A.R."/>
        </authorList>
    </citation>
    <scope>NUCLEOTIDE SEQUENCE [LARGE SCALE GENOMIC DNA]</scope>
    <source>
        <strain evidence="2">cv. Chardonnay</strain>
        <tissue evidence="1">Leaf</tissue>
    </source>
</reference>
<evidence type="ECO:0000313" key="1">
    <source>
        <dbReference type="EMBL" id="RVW93032.1"/>
    </source>
</evidence>
<dbReference type="Proteomes" id="UP000288805">
    <property type="component" value="Unassembled WGS sequence"/>
</dbReference>
<name>A0A438I8K2_VITVI</name>